<keyword evidence="2 4" id="KW-1015">Disulfide bond</keyword>
<reference evidence="9" key="1">
    <citation type="submission" date="2025-08" db="UniProtKB">
        <authorList>
            <consortium name="RefSeq"/>
        </authorList>
    </citation>
    <scope>IDENTIFICATION</scope>
</reference>
<dbReference type="OrthoDB" id="771136at2759"/>
<dbReference type="SUPFAM" id="SSF50630">
    <property type="entry name" value="Acid proteases"/>
    <property type="match status" value="1"/>
</dbReference>
<proteinExistence type="inferred from homology"/>
<feature type="chain" id="PRO_5026721869" evidence="6">
    <location>
        <begin position="17"/>
        <end position="389"/>
    </location>
</feature>
<dbReference type="InterPro" id="IPR001969">
    <property type="entry name" value="Aspartic_peptidase_AS"/>
</dbReference>
<dbReference type="PANTHER" id="PTHR47966">
    <property type="entry name" value="BETA-SITE APP-CLEAVING ENZYME, ISOFORM A-RELATED"/>
    <property type="match status" value="1"/>
</dbReference>
<dbReference type="FunFam" id="2.40.70.10:FF:000004">
    <property type="entry name" value="Pepsin A"/>
    <property type="match status" value="1"/>
</dbReference>
<comment type="similarity">
    <text evidence="1 5">Belongs to the peptidase A1 family.</text>
</comment>
<dbReference type="GO" id="GO:0006508">
    <property type="term" value="P:proteolysis"/>
    <property type="evidence" value="ECO:0007669"/>
    <property type="project" value="UniProtKB-KW"/>
</dbReference>
<dbReference type="InterPro" id="IPR021109">
    <property type="entry name" value="Peptidase_aspartic_dom_sf"/>
</dbReference>
<dbReference type="Pfam" id="PF00026">
    <property type="entry name" value="Asp"/>
    <property type="match status" value="1"/>
</dbReference>
<dbReference type="Gene3D" id="2.40.70.10">
    <property type="entry name" value="Acid Proteases"/>
    <property type="match status" value="2"/>
</dbReference>
<dbReference type="PRINTS" id="PR00792">
    <property type="entry name" value="PEPSIN"/>
</dbReference>
<feature type="active site" evidence="3">
    <location>
        <position position="276"/>
    </location>
</feature>
<dbReference type="Gene3D" id="6.10.140.60">
    <property type="match status" value="1"/>
</dbReference>
<keyword evidence="6" id="KW-0732">Signal</keyword>
<dbReference type="AlphaFoldDB" id="A0A6J0ILP5"/>
<dbReference type="GO" id="GO:0004190">
    <property type="term" value="F:aspartic-type endopeptidase activity"/>
    <property type="evidence" value="ECO:0007669"/>
    <property type="project" value="UniProtKB-KW"/>
</dbReference>
<evidence type="ECO:0000256" key="1">
    <source>
        <dbReference type="ARBA" id="ARBA00007447"/>
    </source>
</evidence>
<evidence type="ECO:0000256" key="2">
    <source>
        <dbReference type="ARBA" id="ARBA00023157"/>
    </source>
</evidence>
<organism evidence="8 9">
    <name type="scientific">Lepidothrix coronata</name>
    <name type="common">blue-crowned manakin</name>
    <dbReference type="NCBI Taxonomy" id="321398"/>
    <lineage>
        <taxon>Eukaryota</taxon>
        <taxon>Metazoa</taxon>
        <taxon>Chordata</taxon>
        <taxon>Craniata</taxon>
        <taxon>Vertebrata</taxon>
        <taxon>Euteleostomi</taxon>
        <taxon>Archelosauria</taxon>
        <taxon>Archosauria</taxon>
        <taxon>Dinosauria</taxon>
        <taxon>Saurischia</taxon>
        <taxon>Theropoda</taxon>
        <taxon>Coelurosauria</taxon>
        <taxon>Aves</taxon>
        <taxon>Neognathae</taxon>
        <taxon>Neoaves</taxon>
        <taxon>Telluraves</taxon>
        <taxon>Australaves</taxon>
        <taxon>Passeriformes</taxon>
        <taxon>Pipridae</taxon>
        <taxon>Lepidothrix</taxon>
    </lineage>
</organism>
<evidence type="ECO:0000256" key="6">
    <source>
        <dbReference type="SAM" id="SignalP"/>
    </source>
</evidence>
<feature type="disulfide bond" evidence="4">
    <location>
        <begin position="103"/>
        <end position="108"/>
    </location>
</feature>
<evidence type="ECO:0000256" key="5">
    <source>
        <dbReference type="RuleBase" id="RU000454"/>
    </source>
</evidence>
<gene>
    <name evidence="9" type="primary">LOC108505786</name>
</gene>
<dbReference type="PANTHER" id="PTHR47966:SF70">
    <property type="entry name" value="PEPTIDASE A1 DOMAIN-CONTAINING PROTEIN"/>
    <property type="match status" value="1"/>
</dbReference>
<evidence type="ECO:0000259" key="7">
    <source>
        <dbReference type="PROSITE" id="PS51767"/>
    </source>
</evidence>
<dbReference type="GeneID" id="108505786"/>
<dbReference type="Proteomes" id="UP000504624">
    <property type="component" value="Unplaced"/>
</dbReference>
<keyword evidence="5" id="KW-0064">Aspartyl protease</keyword>
<protein>
    <submittedName>
        <fullName evidence="9">Gastricsin-like isoform X1</fullName>
    </submittedName>
</protein>
<keyword evidence="5" id="KW-0645">Protease</keyword>
<name>A0A6J0ILP5_9PASS</name>
<feature type="domain" description="Peptidase A1" evidence="7">
    <location>
        <begin position="72"/>
        <end position="389"/>
    </location>
</feature>
<dbReference type="PROSITE" id="PS51767">
    <property type="entry name" value="PEPTIDASE_A1"/>
    <property type="match status" value="1"/>
</dbReference>
<keyword evidence="5" id="KW-0378">Hydrolase</keyword>
<dbReference type="InterPro" id="IPR033121">
    <property type="entry name" value="PEPTIDASE_A1"/>
</dbReference>
<keyword evidence="8" id="KW-1185">Reference proteome</keyword>
<evidence type="ECO:0000313" key="8">
    <source>
        <dbReference type="Proteomes" id="UP000504624"/>
    </source>
</evidence>
<feature type="active site" evidence="3">
    <location>
        <position position="90"/>
    </location>
</feature>
<feature type="signal peptide" evidence="6">
    <location>
        <begin position="1"/>
        <end position="16"/>
    </location>
</feature>
<dbReference type="InterPro" id="IPR001461">
    <property type="entry name" value="Aspartic_peptidase_A1"/>
</dbReference>
<dbReference type="PROSITE" id="PS00141">
    <property type="entry name" value="ASP_PROTEASE"/>
    <property type="match status" value="1"/>
</dbReference>
<evidence type="ECO:0000256" key="3">
    <source>
        <dbReference type="PIRSR" id="PIRSR601461-1"/>
    </source>
</evidence>
<evidence type="ECO:0000256" key="4">
    <source>
        <dbReference type="PIRSR" id="PIRSR601461-2"/>
    </source>
</evidence>
<accession>A0A6J0ILP5</accession>
<sequence>MWGLALALLCLPLGEGTLRIPLRRGRSIWEVMREKGLPEGFLNNLRGDPGRKYQLSGAVAYEPLMNYLDTFYFGEVSIGTPPQNFLVIFDTGSSNLWVPSTYCQSPACEDHTRFNHSLSSTFLGIDVTYTLRYGFGDLSVVLGYDTVTIQNIVIRNQEFGLSLYEPSRPFYYLDFDGILGMAYPGVAISGFNTLMQNMLQQNQLSEPIFSFYFSRNPTYSYGGEVILGGVDPQLYSGEVLWAPVVQELYWKISIEEFSIGYSVTSWCSQGCHGIVDTGTFLLTIPGQFMAALLQALGAEESDYGVGGQEAPGDAEGQGHTWEQNISPGTALQCCETEIILPNVTSVGQHNPGTIRAVLTLKECGHWHKASASPGVLTPLPLFASLAVPR</sequence>
<dbReference type="RefSeq" id="XP_017687578.1">
    <property type="nucleotide sequence ID" value="XM_017832089.1"/>
</dbReference>
<evidence type="ECO:0000313" key="9">
    <source>
        <dbReference type="RefSeq" id="XP_017687578.1"/>
    </source>
</evidence>